<dbReference type="InterPro" id="IPR012902">
    <property type="entry name" value="N_methyl_site"/>
</dbReference>
<dbReference type="GO" id="GO:0015627">
    <property type="term" value="C:type II protein secretion system complex"/>
    <property type="evidence" value="ECO:0007669"/>
    <property type="project" value="InterPro"/>
</dbReference>
<dbReference type="Pfam" id="PF07963">
    <property type="entry name" value="N_methyl"/>
    <property type="match status" value="1"/>
</dbReference>
<dbReference type="GO" id="GO:0015628">
    <property type="term" value="P:protein secretion by the type II secretion system"/>
    <property type="evidence" value="ECO:0007669"/>
    <property type="project" value="InterPro"/>
</dbReference>
<dbReference type="Proteomes" id="UP000464378">
    <property type="component" value="Chromosome"/>
</dbReference>
<evidence type="ECO:0000256" key="1">
    <source>
        <dbReference type="ARBA" id="ARBA00022481"/>
    </source>
</evidence>
<organism evidence="4">
    <name type="scientific">Tuwongella immobilis</name>
    <dbReference type="NCBI Taxonomy" id="692036"/>
    <lineage>
        <taxon>Bacteria</taxon>
        <taxon>Pseudomonadati</taxon>
        <taxon>Planctomycetota</taxon>
        <taxon>Planctomycetia</taxon>
        <taxon>Gemmatales</taxon>
        <taxon>Gemmataceae</taxon>
        <taxon>Tuwongella</taxon>
    </lineage>
</organism>
<dbReference type="PANTHER" id="PTHR30093:SF2">
    <property type="entry name" value="TYPE II SECRETION SYSTEM PROTEIN H"/>
    <property type="match status" value="1"/>
</dbReference>
<dbReference type="InterPro" id="IPR000983">
    <property type="entry name" value="Bac_GSPG_pilin"/>
</dbReference>
<keyword evidence="5" id="KW-1185">Reference proteome</keyword>
<dbReference type="EMBL" id="LR586016">
    <property type="protein sequence ID" value="VIP05765.1"/>
    <property type="molecule type" value="Genomic_DNA"/>
</dbReference>
<evidence type="ECO:0000256" key="2">
    <source>
        <dbReference type="SAM" id="Phobius"/>
    </source>
</evidence>
<gene>
    <name evidence="4" type="ORF">GMBLW1_34280</name>
</gene>
<evidence type="ECO:0000259" key="3">
    <source>
        <dbReference type="Pfam" id="PF07596"/>
    </source>
</evidence>
<dbReference type="NCBIfam" id="TIGR04294">
    <property type="entry name" value="pre_pil_HX9DG"/>
    <property type="match status" value="1"/>
</dbReference>
<sequence length="320" mass="34973">MMRRSSARTAFTLIELLVVIAIIAILIGLLLPAVQKVREAAARMQCQNNLKQLGLAMHNFELTNQFFAPGLNLPIASTSGAVFPGNELVTSGKVGQPPFPGKYGSWLAWILPYIEQDNVQKNYNFDVREYGNTNGPTSIGAQVVKTFICPSDFVPQNVIQYTTGGNTYHFGVNSYFANAGVRSWFISSATFDGVFQINSRTRITGITDGTSNTFMIGERYSKDNEWADLPNRRGWAWSNYNAPQDCLAGTVLPINYVLPANPDLALRDNRLSVFGSGHTGGANFVFCDGSVRFVTLTSTGDLPTLQLLARPSDGQVVTLP</sequence>
<feature type="transmembrane region" description="Helical" evidence="2">
    <location>
        <begin position="12"/>
        <end position="34"/>
    </location>
</feature>
<dbReference type="InterPro" id="IPR045584">
    <property type="entry name" value="Pilin-like"/>
</dbReference>
<protein>
    <recommendedName>
        <fullName evidence="3">DUF1559 domain-containing protein</fullName>
    </recommendedName>
</protein>
<dbReference type="PANTHER" id="PTHR30093">
    <property type="entry name" value="GENERAL SECRETION PATHWAY PROTEIN G"/>
    <property type="match status" value="1"/>
</dbReference>
<dbReference type="PRINTS" id="PR00813">
    <property type="entry name" value="BCTERIALGSPG"/>
</dbReference>
<dbReference type="AlphaFoldDB" id="A0A6C2YYH5"/>
<dbReference type="EMBL" id="LR593887">
    <property type="protein sequence ID" value="VTS08886.1"/>
    <property type="molecule type" value="Genomic_DNA"/>
</dbReference>
<keyword evidence="1" id="KW-0488">Methylation</keyword>
<dbReference type="KEGG" id="tim:GMBLW1_34280"/>
<reference evidence="4" key="1">
    <citation type="submission" date="2019-04" db="EMBL/GenBank/DDBJ databases">
        <authorList>
            <consortium name="Science for Life Laboratories"/>
        </authorList>
    </citation>
    <scope>NUCLEOTIDE SEQUENCE</scope>
    <source>
        <strain evidence="4">MBLW1</strain>
    </source>
</reference>
<dbReference type="InterPro" id="IPR011453">
    <property type="entry name" value="DUF1559"/>
</dbReference>
<accession>A0A6C2YYH5</accession>
<dbReference type="SUPFAM" id="SSF54523">
    <property type="entry name" value="Pili subunits"/>
    <property type="match status" value="1"/>
</dbReference>
<dbReference type="Gene3D" id="3.30.700.10">
    <property type="entry name" value="Glycoprotein, Type 4 Pilin"/>
    <property type="match status" value="1"/>
</dbReference>
<evidence type="ECO:0000313" key="5">
    <source>
        <dbReference type="Proteomes" id="UP000464378"/>
    </source>
</evidence>
<evidence type="ECO:0000313" key="4">
    <source>
        <dbReference type="EMBL" id="VIP05765.1"/>
    </source>
</evidence>
<name>A0A6C2YYH5_9BACT</name>
<dbReference type="RefSeq" id="WP_162661771.1">
    <property type="nucleotide sequence ID" value="NZ_LR593887.1"/>
</dbReference>
<keyword evidence="2" id="KW-1133">Transmembrane helix</keyword>
<dbReference type="Pfam" id="PF07596">
    <property type="entry name" value="SBP_bac_10"/>
    <property type="match status" value="1"/>
</dbReference>
<proteinExistence type="predicted"/>
<keyword evidence="2" id="KW-0812">Transmembrane</keyword>
<dbReference type="InParanoid" id="A0A6C2YYH5"/>
<dbReference type="NCBIfam" id="TIGR02532">
    <property type="entry name" value="IV_pilin_GFxxxE"/>
    <property type="match status" value="1"/>
</dbReference>
<dbReference type="InterPro" id="IPR027558">
    <property type="entry name" value="Pre_pil_HX9DG_C"/>
</dbReference>
<feature type="domain" description="DUF1559" evidence="3">
    <location>
        <begin position="35"/>
        <end position="295"/>
    </location>
</feature>
<keyword evidence="2" id="KW-0472">Membrane</keyword>